<name>A0A843TE73_COLES</name>
<dbReference type="AlphaFoldDB" id="A0A843TE73"/>
<dbReference type="Proteomes" id="UP000652761">
    <property type="component" value="Unassembled WGS sequence"/>
</dbReference>
<gene>
    <name evidence="1" type="ORF">Taro_002478</name>
</gene>
<organism evidence="1 2">
    <name type="scientific">Colocasia esculenta</name>
    <name type="common">Wild taro</name>
    <name type="synonym">Arum esculentum</name>
    <dbReference type="NCBI Taxonomy" id="4460"/>
    <lineage>
        <taxon>Eukaryota</taxon>
        <taxon>Viridiplantae</taxon>
        <taxon>Streptophyta</taxon>
        <taxon>Embryophyta</taxon>
        <taxon>Tracheophyta</taxon>
        <taxon>Spermatophyta</taxon>
        <taxon>Magnoliopsida</taxon>
        <taxon>Liliopsida</taxon>
        <taxon>Araceae</taxon>
        <taxon>Aroideae</taxon>
        <taxon>Colocasieae</taxon>
        <taxon>Colocasia</taxon>
    </lineage>
</organism>
<comment type="caution">
    <text evidence="1">The sequence shown here is derived from an EMBL/GenBank/DDBJ whole genome shotgun (WGS) entry which is preliminary data.</text>
</comment>
<evidence type="ECO:0000313" key="1">
    <source>
        <dbReference type="EMBL" id="MQL70168.1"/>
    </source>
</evidence>
<keyword evidence="2" id="KW-1185">Reference proteome</keyword>
<accession>A0A843TE73</accession>
<proteinExistence type="predicted"/>
<reference evidence="1" key="1">
    <citation type="submission" date="2017-07" db="EMBL/GenBank/DDBJ databases">
        <title>Taro Niue Genome Assembly and Annotation.</title>
        <authorList>
            <person name="Atibalentja N."/>
            <person name="Keating K."/>
            <person name="Fields C.J."/>
        </authorList>
    </citation>
    <scope>NUCLEOTIDE SEQUENCE</scope>
    <source>
        <strain evidence="1">Niue_2</strain>
        <tissue evidence="1">Leaf</tissue>
    </source>
</reference>
<dbReference type="EMBL" id="NMUH01000059">
    <property type="protein sequence ID" value="MQL70168.1"/>
    <property type="molecule type" value="Genomic_DNA"/>
</dbReference>
<protein>
    <submittedName>
        <fullName evidence="1">Uncharacterized protein</fullName>
    </submittedName>
</protein>
<sequence>MSATPSPSLSSSSLSPLLWWWRGSPPAIGAWWHRRARGSVLARSWREEEVANRREGPLVGSFFMKDSFTAFPMLPSPVCACVWFVGNPGIKDPVGLPPYWCRDCTVRRDISRAVAPIGRDLIAAHLAVAIRVPIATYFPIAIRRLLRRAAPSHQVYCGGAFPCRDGIATACGGVTMLVLPRVVSLAVTEGDTFVAVSWQRCQEGHRYPGYECARVGSPHERTLELRGKRGIRPQLRQAAALSHPCAGAEAGARLTSRACGLRVPLLAASGGGLVAVVVTAFSSRCSLVFLTCASGGSRFSVLSVPWSHSWVPSCDGTGVCSFLTWRCVRGPGWFYLWALDLVEFLLLWPVRDWLQLLLCRVRGKCGRSACSCCSGAVGAGLAGSGIPCMEDACEPVLMRCSCSSSAHLGVCVPLRLRELACCMAFTGVGLWPMELVEGVSALLAAPFLALTGCELCWGAPRVLLCWFWLRCIACLPYDLVENGALVVLVENGALVVLVEVLPGLACVASAVLLAVVFSLMVRIVWIVHSGEGSSQDRRLSLLAEVLPRSALCSFRATVVLPLWAGADVACCALSGLQFLARAFGIPIGGRRVVLDLCGCYGFRVVVHGVGESGSQWWSLLSVRLVIVRLIGLLVLGHVACRHFLWLHVRLVSLLDHKEATVHSVRVGCWSAGPNRGVYWWLQPYSFDWRLLLFILDLASLGISGVVVPFGRPTCGWSEPSVPQLGAPGALEHVGGPSRSGCRGLKAQVGYPFPLSFLFFSFPSSPAVERLPSGDRSMVAPAGSWRHRGACVERGGDSFTAFPMLPSPVCACVWFVGDPGIEDLVGLPPCWCRDCTVRRDISRAATPVGRDLIAAHLAVTIRVATHASGGSRFGVLLVPWSHSLVPARDGTGVCSFLTWRCVRGPGWFCLLALDLVEV</sequence>
<evidence type="ECO:0000313" key="2">
    <source>
        <dbReference type="Proteomes" id="UP000652761"/>
    </source>
</evidence>